<feature type="region of interest" description="Disordered" evidence="1">
    <location>
        <begin position="551"/>
        <end position="652"/>
    </location>
</feature>
<keyword evidence="4" id="KW-1185">Reference proteome</keyword>
<feature type="compositionally biased region" description="Low complexity" evidence="1">
    <location>
        <begin position="261"/>
        <end position="283"/>
    </location>
</feature>
<name>A0A9P9XYG1_9HYPO</name>
<reference evidence="3" key="1">
    <citation type="journal article" date="2021" name="J Fungi (Basel)">
        <title>Genomic and Metabolomic Analyses of the Marine Fungus Emericellopsis cladophorae: Insights into Saltwater Adaptability Mechanisms and Its Biosynthetic Potential.</title>
        <authorList>
            <person name="Goncalves M.F.M."/>
            <person name="Hilario S."/>
            <person name="Van de Peer Y."/>
            <person name="Esteves A.C."/>
            <person name="Alves A."/>
        </authorList>
    </citation>
    <scope>NUCLEOTIDE SEQUENCE</scope>
    <source>
        <strain evidence="3">MUM 19.33</strain>
    </source>
</reference>
<evidence type="ECO:0000313" key="3">
    <source>
        <dbReference type="EMBL" id="KAI6779918.1"/>
    </source>
</evidence>
<feature type="compositionally biased region" description="Low complexity" evidence="1">
    <location>
        <begin position="176"/>
        <end position="192"/>
    </location>
</feature>
<gene>
    <name evidence="3" type="ORF">J7T54_000218</name>
</gene>
<feature type="compositionally biased region" description="Basic and acidic residues" evidence="1">
    <location>
        <begin position="40"/>
        <end position="56"/>
    </location>
</feature>
<protein>
    <submittedName>
        <fullName evidence="3">Histone promoter control protein-like protein</fullName>
    </submittedName>
</protein>
<comment type="caution">
    <text evidence="3">The sequence shown here is derived from an EMBL/GenBank/DDBJ whole genome shotgun (WGS) entry which is preliminary data.</text>
</comment>
<evidence type="ECO:0000313" key="4">
    <source>
        <dbReference type="Proteomes" id="UP001055219"/>
    </source>
</evidence>
<feature type="compositionally biased region" description="Polar residues" evidence="1">
    <location>
        <begin position="207"/>
        <end position="228"/>
    </location>
</feature>
<feature type="compositionally biased region" description="Gly residues" evidence="1">
    <location>
        <begin position="568"/>
        <end position="597"/>
    </location>
</feature>
<feature type="compositionally biased region" description="Basic and acidic residues" evidence="1">
    <location>
        <begin position="607"/>
        <end position="624"/>
    </location>
</feature>
<feature type="compositionally biased region" description="Polar residues" evidence="1">
    <location>
        <begin position="633"/>
        <end position="646"/>
    </location>
</feature>
<dbReference type="OrthoDB" id="5576775at2759"/>
<feature type="compositionally biased region" description="Basic and acidic residues" evidence="1">
    <location>
        <begin position="465"/>
        <end position="476"/>
    </location>
</feature>
<feature type="compositionally biased region" description="Low complexity" evidence="1">
    <location>
        <begin position="7"/>
        <end position="28"/>
    </location>
</feature>
<dbReference type="EMBL" id="JAGIXG020000039">
    <property type="protein sequence ID" value="KAI6779918.1"/>
    <property type="molecule type" value="Genomic_DNA"/>
</dbReference>
<feature type="compositionally biased region" description="Basic and acidic residues" evidence="1">
    <location>
        <begin position="393"/>
        <end position="408"/>
    </location>
</feature>
<feature type="region of interest" description="Disordered" evidence="1">
    <location>
        <begin position="1"/>
        <end position="70"/>
    </location>
</feature>
<feature type="compositionally biased region" description="Basic and acidic residues" evidence="1">
    <location>
        <begin position="242"/>
        <end position="252"/>
    </location>
</feature>
<dbReference type="RefSeq" id="XP_051360774.1">
    <property type="nucleotide sequence ID" value="XM_051508019.1"/>
</dbReference>
<organism evidence="3 4">
    <name type="scientific">Emericellopsis cladophorae</name>
    <dbReference type="NCBI Taxonomy" id="2686198"/>
    <lineage>
        <taxon>Eukaryota</taxon>
        <taxon>Fungi</taxon>
        <taxon>Dikarya</taxon>
        <taxon>Ascomycota</taxon>
        <taxon>Pezizomycotina</taxon>
        <taxon>Sordariomycetes</taxon>
        <taxon>Hypocreomycetidae</taxon>
        <taxon>Hypocreales</taxon>
        <taxon>Bionectriaceae</taxon>
        <taxon>Emericellopsis</taxon>
    </lineage>
</organism>
<dbReference type="GeneID" id="75826739"/>
<dbReference type="AlphaFoldDB" id="A0A9P9XYG1"/>
<evidence type="ECO:0000259" key="2">
    <source>
        <dbReference type="Pfam" id="PF08729"/>
    </source>
</evidence>
<proteinExistence type="predicted"/>
<feature type="domain" description="Hpc2-related" evidence="2">
    <location>
        <begin position="505"/>
        <end position="547"/>
    </location>
</feature>
<feature type="compositionally biased region" description="Basic and acidic residues" evidence="1">
    <location>
        <begin position="551"/>
        <end position="561"/>
    </location>
</feature>
<sequence length="652" mass="69644">MDTSRYESSPGELSSPPSGPLSEPGTPSRKAHTKSAAGRTKMDEEIMVSDDQRAKNSDNSYIIEATKEEDLGNGTVRKYGLISGEWVQLTAAGVPRKKPGRKPGMAMKPRGEGSDVEKARKPRKPRDPNAPPSQRKRKTGHADLDGIENAGPSKVFALGAPNEPVPQYSRAEQHQHSAPQQPHHQLGQPQTPYDQRNSPVVAKRDNFTNSMQSILNSDTPARPQSSAGTAMPVRSSGQSYDPIRDGKYDPVRESMGFSSNSGSPRAPSQAQPAAAQRSPSIASLLDPHASAAQRSPGQAPGPGPGQGLATGHNAFPPPPSRVPNESSTPRSTDFRKEQTQATSAPTPTPKPVIKESQFTTIANGPVKRSSPKQKAATGMSAPQGENLDDMQEGDGRSILDFGRAKPGEETQAPTIVLDIPIQVGETNKYVNFLRLAEDRFGWDALHPRLAADRDRKARIAAAAAHLEKAESGRDSDDVMSDMSDNEGSNLDNGLASGVDAQAKPKKKRIMKEDNYDIDDDFVDDSEMLWEAQAAASRDGFFVYSGPLVPEVEKPERQELPKRGRGSRGGRMGTRGGTTRGGASSGGAGRGGGPGSRGGTTTRKPRISKAERAQRELEKSQREPLSKLGEGPAPTQSIHATTPNTFSVPELGA</sequence>
<evidence type="ECO:0000256" key="1">
    <source>
        <dbReference type="SAM" id="MobiDB-lite"/>
    </source>
</evidence>
<dbReference type="Pfam" id="PF08729">
    <property type="entry name" value="HUN"/>
    <property type="match status" value="1"/>
</dbReference>
<dbReference type="InterPro" id="IPR014840">
    <property type="entry name" value="HRD"/>
</dbReference>
<feature type="compositionally biased region" description="Basic and acidic residues" evidence="1">
    <location>
        <begin position="109"/>
        <end position="119"/>
    </location>
</feature>
<reference evidence="3" key="2">
    <citation type="submission" date="2022-07" db="EMBL/GenBank/DDBJ databases">
        <authorList>
            <person name="Goncalves M.F.M."/>
            <person name="Hilario S."/>
            <person name="Van De Peer Y."/>
            <person name="Esteves A.C."/>
            <person name="Alves A."/>
        </authorList>
    </citation>
    <scope>NUCLEOTIDE SEQUENCE</scope>
    <source>
        <strain evidence="3">MUM 19.33</strain>
    </source>
</reference>
<accession>A0A9P9XYG1</accession>
<feature type="region of interest" description="Disordered" evidence="1">
    <location>
        <begin position="465"/>
        <end position="508"/>
    </location>
</feature>
<feature type="region of interest" description="Disordered" evidence="1">
    <location>
        <begin position="91"/>
        <end position="408"/>
    </location>
</feature>
<dbReference type="Proteomes" id="UP001055219">
    <property type="component" value="Unassembled WGS sequence"/>
</dbReference>